<evidence type="ECO:0000313" key="2">
    <source>
        <dbReference type="Proteomes" id="UP000092024"/>
    </source>
</evidence>
<gene>
    <name evidence="1" type="ORF">A7K91_20015</name>
</gene>
<evidence type="ECO:0000313" key="1">
    <source>
        <dbReference type="EMBL" id="OBR65271.1"/>
    </source>
</evidence>
<dbReference type="STRING" id="1844972.A7K91_20015"/>
<name>A0A1A5YHY1_9BACL</name>
<keyword evidence="2" id="KW-1185">Reference proteome</keyword>
<dbReference type="AlphaFoldDB" id="A0A1A5YHY1"/>
<proteinExistence type="predicted"/>
<protein>
    <submittedName>
        <fullName evidence="1">Uncharacterized protein</fullName>
    </submittedName>
</protein>
<dbReference type="EMBL" id="LYPA01000059">
    <property type="protein sequence ID" value="OBR65271.1"/>
    <property type="molecule type" value="Genomic_DNA"/>
</dbReference>
<sequence length="65" mass="7589">MRINDLVTKKAIAFSQSGGFFLCISMLKRAEQNVFSYSFISFLKWEIIMKLRAKFSLNKADIHRV</sequence>
<dbReference type="Proteomes" id="UP000092024">
    <property type="component" value="Unassembled WGS sequence"/>
</dbReference>
<reference evidence="1 2" key="1">
    <citation type="submission" date="2016-05" db="EMBL/GenBank/DDBJ databases">
        <title>Paenibacillus oryzae. sp. nov., isolated from the rice root.</title>
        <authorList>
            <person name="Zhang J."/>
            <person name="Zhang X."/>
        </authorList>
    </citation>
    <scope>NUCLEOTIDE SEQUENCE [LARGE SCALE GENOMIC DNA]</scope>
    <source>
        <strain evidence="1 2">1DrF-4</strain>
    </source>
</reference>
<comment type="caution">
    <text evidence="1">The sequence shown here is derived from an EMBL/GenBank/DDBJ whole genome shotgun (WGS) entry which is preliminary data.</text>
</comment>
<accession>A0A1A5YHY1</accession>
<organism evidence="1 2">
    <name type="scientific">Paenibacillus oryzae</name>
    <dbReference type="NCBI Taxonomy" id="1844972"/>
    <lineage>
        <taxon>Bacteria</taxon>
        <taxon>Bacillati</taxon>
        <taxon>Bacillota</taxon>
        <taxon>Bacilli</taxon>
        <taxon>Bacillales</taxon>
        <taxon>Paenibacillaceae</taxon>
        <taxon>Paenibacillus</taxon>
    </lineage>
</organism>